<dbReference type="EMBL" id="JABCRI010000011">
    <property type="protein sequence ID" value="KAF8397721.1"/>
    <property type="molecule type" value="Genomic_DNA"/>
</dbReference>
<sequence>MITYEQDPVVMWGLDILDGDLLSNNGYCGTLTQHDADFYHGQYVREGHGTERSAVENDEIIAHSLQEELSQLAVAEASGSSHTEEEHLQASILRQDWLSPSIRNYTYGHETSQEETDDMGSPRPCSSPEQNLYNGEECSYSLELIDESSLDGEVGKRLNQMVPVPDLQSLVVAPEVFASMLCILDCGSNSPNWIGIRTLKSAIRFVQHVPRINGEIPSVDEATSDHQRLLHRYCL</sequence>
<gene>
    <name evidence="2" type="ORF">HHK36_016643</name>
</gene>
<dbReference type="OMA" id="EDAWHTK"/>
<comment type="caution">
    <text evidence="2">The sequence shown here is derived from an EMBL/GenBank/DDBJ whole genome shotgun (WGS) entry which is preliminary data.</text>
</comment>
<keyword evidence="3" id="KW-1185">Reference proteome</keyword>
<protein>
    <submittedName>
        <fullName evidence="2">Uncharacterized protein</fullName>
    </submittedName>
</protein>
<evidence type="ECO:0000313" key="2">
    <source>
        <dbReference type="EMBL" id="KAF8397721.1"/>
    </source>
</evidence>
<dbReference type="AlphaFoldDB" id="A0A834Z349"/>
<organism evidence="2 3">
    <name type="scientific">Tetracentron sinense</name>
    <name type="common">Spur-leaf</name>
    <dbReference type="NCBI Taxonomy" id="13715"/>
    <lineage>
        <taxon>Eukaryota</taxon>
        <taxon>Viridiplantae</taxon>
        <taxon>Streptophyta</taxon>
        <taxon>Embryophyta</taxon>
        <taxon>Tracheophyta</taxon>
        <taxon>Spermatophyta</taxon>
        <taxon>Magnoliopsida</taxon>
        <taxon>Trochodendrales</taxon>
        <taxon>Trochodendraceae</taxon>
        <taxon>Tetracentron</taxon>
    </lineage>
</organism>
<dbReference type="OrthoDB" id="415023at2759"/>
<dbReference type="Proteomes" id="UP000655225">
    <property type="component" value="Unassembled WGS sequence"/>
</dbReference>
<feature type="region of interest" description="Disordered" evidence="1">
    <location>
        <begin position="110"/>
        <end position="129"/>
    </location>
</feature>
<proteinExistence type="predicted"/>
<name>A0A834Z349_TETSI</name>
<evidence type="ECO:0000256" key="1">
    <source>
        <dbReference type="SAM" id="MobiDB-lite"/>
    </source>
</evidence>
<evidence type="ECO:0000313" key="3">
    <source>
        <dbReference type="Proteomes" id="UP000655225"/>
    </source>
</evidence>
<accession>A0A834Z349</accession>
<reference evidence="2 3" key="1">
    <citation type="submission" date="2020-04" db="EMBL/GenBank/DDBJ databases">
        <title>Plant Genome Project.</title>
        <authorList>
            <person name="Zhang R.-G."/>
        </authorList>
    </citation>
    <scope>NUCLEOTIDE SEQUENCE [LARGE SCALE GENOMIC DNA]</scope>
    <source>
        <strain evidence="2">YNK0</strain>
        <tissue evidence="2">Leaf</tissue>
    </source>
</reference>